<dbReference type="RefSeq" id="WP_095510952.1">
    <property type="nucleotide sequence ID" value="NZ_MQWD01000001.1"/>
</dbReference>
<gene>
    <name evidence="2" type="ORF">BSZ37_13000</name>
</gene>
<comment type="caution">
    <text evidence="2">The sequence shown here is derived from an EMBL/GenBank/DDBJ whole genome shotgun (WGS) entry which is preliminary data.</text>
</comment>
<evidence type="ECO:0000313" key="2">
    <source>
        <dbReference type="EMBL" id="PAP77286.1"/>
    </source>
</evidence>
<dbReference type="OrthoDB" id="1493658at2"/>
<evidence type="ECO:0000313" key="3">
    <source>
        <dbReference type="Proteomes" id="UP000216339"/>
    </source>
</evidence>
<feature type="signal peptide" evidence="1">
    <location>
        <begin position="1"/>
        <end position="21"/>
    </location>
</feature>
<organism evidence="2 3">
    <name type="scientific">Rubrivirga marina</name>
    <dbReference type="NCBI Taxonomy" id="1196024"/>
    <lineage>
        <taxon>Bacteria</taxon>
        <taxon>Pseudomonadati</taxon>
        <taxon>Rhodothermota</taxon>
        <taxon>Rhodothermia</taxon>
        <taxon>Rhodothermales</taxon>
        <taxon>Rubricoccaceae</taxon>
        <taxon>Rubrivirga</taxon>
    </lineage>
</organism>
<dbReference type="AlphaFoldDB" id="A0A271J1A0"/>
<dbReference type="Proteomes" id="UP000216339">
    <property type="component" value="Unassembled WGS sequence"/>
</dbReference>
<keyword evidence="1" id="KW-0732">Signal</keyword>
<name>A0A271J1A0_9BACT</name>
<dbReference type="PROSITE" id="PS51257">
    <property type="entry name" value="PROKAR_LIPOPROTEIN"/>
    <property type="match status" value="1"/>
</dbReference>
<evidence type="ECO:0008006" key="4">
    <source>
        <dbReference type="Google" id="ProtNLM"/>
    </source>
</evidence>
<evidence type="ECO:0000256" key="1">
    <source>
        <dbReference type="SAM" id="SignalP"/>
    </source>
</evidence>
<feature type="chain" id="PRO_5012673328" description="DUF4270 domain-containing protein" evidence="1">
    <location>
        <begin position="22"/>
        <end position="401"/>
    </location>
</feature>
<reference evidence="2 3" key="1">
    <citation type="submission" date="2016-11" db="EMBL/GenBank/DDBJ databases">
        <title>Study of marine rhodopsin-containing bacteria.</title>
        <authorList>
            <person name="Yoshizawa S."/>
            <person name="Kumagai Y."/>
            <person name="Kogure K."/>
        </authorList>
    </citation>
    <scope>NUCLEOTIDE SEQUENCE [LARGE SCALE GENOMIC DNA]</scope>
    <source>
        <strain evidence="2 3">SAORIC-28</strain>
    </source>
</reference>
<proteinExistence type="predicted"/>
<dbReference type="EMBL" id="MQWD01000001">
    <property type="protein sequence ID" value="PAP77286.1"/>
    <property type="molecule type" value="Genomic_DNA"/>
</dbReference>
<sequence length="401" mass="42302">MRFTVAAAAAVLLLSACQDPAGVGLGLIDEEQLDPNVRTVPVTTYTEVPDTTVAIGIASTSTTTAIQTRVLAGRVVDPVFGDARAVAYVDLLQPSTLDGDAEAGDVTDAWLELDRAYAYGDTTTALPLELREIQGSWEVDTSYPADTLFATGDVLSTTTVVASDTLRRFDLPDAWVSANAALLLSDDFDDDFEGFALDVPASFVAAPGVVFGFNTFASEGSGLRVVVGEDTVRFPLSEVFSSIATEAPTMVPSGTLGVRASPGAAVRFDADFSPIGSTPLARARIRLPLDASLARDGAFVRPIASRSFLYGIRTVDGEEELVRLSDSVVYDGSGELTVVATTGLTQQVQALLLDPAQAFERYELRSVTGIPSLDIFPLLLPESQPDPGPRFTLTLVGSAPE</sequence>
<accession>A0A271J1A0</accession>
<keyword evidence="3" id="KW-1185">Reference proteome</keyword>
<protein>
    <recommendedName>
        <fullName evidence="4">DUF4270 domain-containing protein</fullName>
    </recommendedName>
</protein>